<name>A0AAW2SMJ3_9LAMI</name>
<comment type="caution">
    <text evidence="1">The sequence shown here is derived from an EMBL/GenBank/DDBJ whole genome shotgun (WGS) entry which is preliminary data.</text>
</comment>
<evidence type="ECO:0000313" key="1">
    <source>
        <dbReference type="EMBL" id="KAL0393770.1"/>
    </source>
</evidence>
<protein>
    <submittedName>
        <fullName evidence="1">Ubiquinol oxidase 1, mitochondrial</fullName>
    </submittedName>
</protein>
<reference evidence="1" key="1">
    <citation type="submission" date="2020-06" db="EMBL/GenBank/DDBJ databases">
        <authorList>
            <person name="Li T."/>
            <person name="Hu X."/>
            <person name="Zhang T."/>
            <person name="Song X."/>
            <person name="Zhang H."/>
            <person name="Dai N."/>
            <person name="Sheng W."/>
            <person name="Hou X."/>
            <person name="Wei L."/>
        </authorList>
    </citation>
    <scope>NUCLEOTIDE SEQUENCE</scope>
    <source>
        <strain evidence="1">KEN1</strain>
        <tissue evidence="1">Leaf</tissue>
    </source>
</reference>
<reference evidence="1" key="2">
    <citation type="journal article" date="2024" name="Plant">
        <title>Genomic evolution and insights into agronomic trait innovations of Sesamum species.</title>
        <authorList>
            <person name="Miao H."/>
            <person name="Wang L."/>
            <person name="Qu L."/>
            <person name="Liu H."/>
            <person name="Sun Y."/>
            <person name="Le M."/>
            <person name="Wang Q."/>
            <person name="Wei S."/>
            <person name="Zheng Y."/>
            <person name="Lin W."/>
            <person name="Duan Y."/>
            <person name="Cao H."/>
            <person name="Xiong S."/>
            <person name="Wang X."/>
            <person name="Wei L."/>
            <person name="Li C."/>
            <person name="Ma Q."/>
            <person name="Ju M."/>
            <person name="Zhao R."/>
            <person name="Li G."/>
            <person name="Mu C."/>
            <person name="Tian Q."/>
            <person name="Mei H."/>
            <person name="Zhang T."/>
            <person name="Gao T."/>
            <person name="Zhang H."/>
        </authorList>
    </citation>
    <scope>NUCLEOTIDE SEQUENCE</scope>
    <source>
        <strain evidence="1">KEN1</strain>
    </source>
</reference>
<dbReference type="AlphaFoldDB" id="A0AAW2SMJ3"/>
<sequence>MATALEPSTNSCTILPLYPYKRTAARPSPPTQQQLATTQQTKACSQSFLSKILVNLNFFFSSLDFVLKRKMMSRSATRVARSVLTHVGPRYFSTAVSRGGAASDAAALCGYVHGGAATFFHGPAKGPEKVVVTWMRFPVLGRVTPVHWLWVRSRRRRRRRRCRRDRMVAPPLVVVGMVIRRL</sequence>
<dbReference type="EMBL" id="JACGWN010000016">
    <property type="protein sequence ID" value="KAL0393770.1"/>
    <property type="molecule type" value="Genomic_DNA"/>
</dbReference>
<proteinExistence type="predicted"/>
<gene>
    <name evidence="1" type="ORF">Slati_4343200</name>
</gene>
<organism evidence="1">
    <name type="scientific">Sesamum latifolium</name>
    <dbReference type="NCBI Taxonomy" id="2727402"/>
    <lineage>
        <taxon>Eukaryota</taxon>
        <taxon>Viridiplantae</taxon>
        <taxon>Streptophyta</taxon>
        <taxon>Embryophyta</taxon>
        <taxon>Tracheophyta</taxon>
        <taxon>Spermatophyta</taxon>
        <taxon>Magnoliopsida</taxon>
        <taxon>eudicotyledons</taxon>
        <taxon>Gunneridae</taxon>
        <taxon>Pentapetalae</taxon>
        <taxon>asterids</taxon>
        <taxon>lamiids</taxon>
        <taxon>Lamiales</taxon>
        <taxon>Pedaliaceae</taxon>
        <taxon>Sesamum</taxon>
    </lineage>
</organism>
<accession>A0AAW2SMJ3</accession>